<dbReference type="Proteomes" id="UP000838821">
    <property type="component" value="Unassembled WGS sequence"/>
</dbReference>
<reference evidence="2" key="1">
    <citation type="submission" date="2022-01" db="EMBL/GenBank/DDBJ databases">
        <authorList>
            <person name="Criscuolo A."/>
        </authorList>
    </citation>
    <scope>NUCLEOTIDE SEQUENCE</scope>
    <source>
        <strain evidence="2">CIP111891</strain>
    </source>
</reference>
<protein>
    <recommendedName>
        <fullName evidence="1">Conserved hypothetical protein CHP03032 domain-containing protein</fullName>
    </recommendedName>
</protein>
<evidence type="ECO:0000313" key="3">
    <source>
        <dbReference type="Proteomes" id="UP000838821"/>
    </source>
</evidence>
<dbReference type="EMBL" id="CAKMMW010000008">
    <property type="protein sequence ID" value="CAH1208454.1"/>
    <property type="molecule type" value="Genomic_DNA"/>
</dbReference>
<evidence type="ECO:0000313" key="2">
    <source>
        <dbReference type="EMBL" id="CAH1208454.1"/>
    </source>
</evidence>
<name>A0ABN8GIU9_9BACL</name>
<sequence>MINFLDPFIRFQGINTKLLVSCPKDPSSPGGLFIIDFELKNITRILEADCRGITQFSEGYYLATNSHGILKLDNELNITNTYEVPARDLHGLKFHSDGLLYVVETSHNAIGIYQTEPFKRIDEIKISDSNEDQNHINDLCIKGNSLFLSMFSLQGGWRDLLESFDGVIAEYDIQTKELITILQKDLQLPHSVTFIDNQMYYCESLNLNLKKENQCIAKLGGYTRGLASDGLHFYVGQSVMRHLDRILSTIPNVSVDCGIHIFDGKKRVNKFFPMPANQIYEILIISNYQEEFIHPTQSSLEMASPESLQYLISSKDWHEPEGSYRWMASKRAGVKLRSENPIKTITIEFTNCSLNNNNAKLFVNNIEISSILFNEMDEQIHTFTLDEYFTGDIYVSLEVDTLWNPQQLIGNDDVRQLGLAVKSIKVLA</sequence>
<proteinExistence type="predicted"/>
<dbReference type="SUPFAM" id="SSF63829">
    <property type="entry name" value="Calcium-dependent phosphotriesterase"/>
    <property type="match status" value="1"/>
</dbReference>
<feature type="domain" description="Conserved hypothetical protein CHP03032" evidence="1">
    <location>
        <begin position="48"/>
        <end position="289"/>
    </location>
</feature>
<gene>
    <name evidence="2" type="ORF">PAECIP111891_03223</name>
</gene>
<accession>A0ABN8GIU9</accession>
<dbReference type="Pfam" id="PF16261">
    <property type="entry name" value="DUF4915"/>
    <property type="match status" value="1"/>
</dbReference>
<keyword evidence="3" id="KW-1185">Reference proteome</keyword>
<comment type="caution">
    <text evidence="2">The sequence shown here is derived from an EMBL/GenBank/DDBJ whole genome shotgun (WGS) entry which is preliminary data.</text>
</comment>
<dbReference type="InterPro" id="IPR017481">
    <property type="entry name" value="CHP03032"/>
</dbReference>
<evidence type="ECO:0000259" key="1">
    <source>
        <dbReference type="Pfam" id="PF16261"/>
    </source>
</evidence>
<organism evidence="2 3">
    <name type="scientific">Paenibacillus allorhizoplanae</name>
    <dbReference type="NCBI Taxonomy" id="2905648"/>
    <lineage>
        <taxon>Bacteria</taxon>
        <taxon>Bacillati</taxon>
        <taxon>Bacillota</taxon>
        <taxon>Bacilli</taxon>
        <taxon>Bacillales</taxon>
        <taxon>Paenibacillaceae</taxon>
        <taxon>Paenibacillus</taxon>
    </lineage>
</organism>